<dbReference type="OrthoDB" id="1746530at2759"/>
<gene>
    <name evidence="9" type="ORF">A4A49_41114</name>
</gene>
<evidence type="ECO:0000256" key="3">
    <source>
        <dbReference type="ARBA" id="ARBA00016672"/>
    </source>
</evidence>
<dbReference type="SMR" id="A0A1J6J890"/>
<comment type="caution">
    <text evidence="9">The sequence shown here is derived from an EMBL/GenBank/DDBJ whole genome shotgun (WGS) entry which is preliminary data.</text>
</comment>
<evidence type="ECO:0000256" key="2">
    <source>
        <dbReference type="ARBA" id="ARBA00006898"/>
    </source>
</evidence>
<dbReference type="SUPFAM" id="SSF47819">
    <property type="entry name" value="HRDC-like"/>
    <property type="match status" value="1"/>
</dbReference>
<comment type="subcellular location">
    <subcellularLocation>
        <location evidence="1">Nucleus</location>
    </subcellularLocation>
</comment>
<evidence type="ECO:0000313" key="9">
    <source>
        <dbReference type="EMBL" id="OIT07043.1"/>
    </source>
</evidence>
<dbReference type="Pfam" id="PF03874">
    <property type="entry name" value="RNA_pol_Rpb4"/>
    <property type="match status" value="1"/>
</dbReference>
<sequence length="210" mass="23496">MSMANSMLISGTESLSLYRRIPPNGLGFVGSDFKDTSHWQRLLVCELKSSSLTGEEFWILVMKILEANAGALTNFELLDFLRSRGAGRDPTRVIVPVAPSEFKVYDYLEQTAACNQTRQAIGEFLEKCKSIRLAKAEILNIINIRPSSLVELYPIIEEYDNRFGEATETMEEFVETVQLLPPPPNQMQSEQGTAADETEAPDSEKIEVAK</sequence>
<name>A0A1J6J890_NICAT</name>
<dbReference type="GO" id="GO:0005666">
    <property type="term" value="C:RNA polymerase III complex"/>
    <property type="evidence" value="ECO:0007669"/>
    <property type="project" value="InterPro"/>
</dbReference>
<evidence type="ECO:0000256" key="7">
    <source>
        <dbReference type="SAM" id="MobiDB-lite"/>
    </source>
</evidence>
<dbReference type="GO" id="GO:0000166">
    <property type="term" value="F:nucleotide binding"/>
    <property type="evidence" value="ECO:0007669"/>
    <property type="project" value="InterPro"/>
</dbReference>
<dbReference type="PANTHER" id="PTHR15561:SF0">
    <property type="entry name" value="DNA-DIRECTED RNA POLYMERASE III SUBUNIT RPC9"/>
    <property type="match status" value="1"/>
</dbReference>
<keyword evidence="10" id="KW-1185">Reference proteome</keyword>
<dbReference type="KEGG" id="nau:109241291"/>
<dbReference type="Proteomes" id="UP000187609">
    <property type="component" value="Unassembled WGS sequence"/>
</dbReference>
<keyword evidence="5" id="KW-0804">Transcription</keyword>
<keyword evidence="6" id="KW-0539">Nucleus</keyword>
<evidence type="ECO:0000313" key="10">
    <source>
        <dbReference type="Proteomes" id="UP000187609"/>
    </source>
</evidence>
<organism evidence="9 10">
    <name type="scientific">Nicotiana attenuata</name>
    <name type="common">Coyote tobacco</name>
    <dbReference type="NCBI Taxonomy" id="49451"/>
    <lineage>
        <taxon>Eukaryota</taxon>
        <taxon>Viridiplantae</taxon>
        <taxon>Streptophyta</taxon>
        <taxon>Embryophyta</taxon>
        <taxon>Tracheophyta</taxon>
        <taxon>Spermatophyta</taxon>
        <taxon>Magnoliopsida</taxon>
        <taxon>eudicotyledons</taxon>
        <taxon>Gunneridae</taxon>
        <taxon>Pentapetalae</taxon>
        <taxon>asterids</taxon>
        <taxon>lamiids</taxon>
        <taxon>Solanales</taxon>
        <taxon>Solanaceae</taxon>
        <taxon>Nicotianoideae</taxon>
        <taxon>Nicotianeae</taxon>
        <taxon>Nicotiana</taxon>
    </lineage>
</organism>
<evidence type="ECO:0000259" key="8">
    <source>
        <dbReference type="SMART" id="SM00657"/>
    </source>
</evidence>
<dbReference type="InterPro" id="IPR038324">
    <property type="entry name" value="Rpb4/RPC9_sf"/>
</dbReference>
<comment type="similarity">
    <text evidence="2">Belongs to the eukaryotic RPC9 RNA polymerase subunit family.</text>
</comment>
<dbReference type="Gene3D" id="1.20.1250.40">
    <property type="match status" value="1"/>
</dbReference>
<proteinExistence type="inferred from homology"/>
<dbReference type="EMBL" id="MJEQ01037183">
    <property type="protein sequence ID" value="OIT07043.1"/>
    <property type="molecule type" value="Genomic_DNA"/>
</dbReference>
<evidence type="ECO:0000256" key="5">
    <source>
        <dbReference type="ARBA" id="ARBA00023163"/>
    </source>
</evidence>
<dbReference type="SMART" id="SM00657">
    <property type="entry name" value="RPOL4c"/>
    <property type="match status" value="1"/>
</dbReference>
<keyword evidence="4" id="KW-0240">DNA-directed RNA polymerase</keyword>
<evidence type="ECO:0000256" key="1">
    <source>
        <dbReference type="ARBA" id="ARBA00004123"/>
    </source>
</evidence>
<dbReference type="InterPro" id="IPR006590">
    <property type="entry name" value="RNA_pol_Rpb4/RPC9_core"/>
</dbReference>
<dbReference type="GO" id="GO:0006384">
    <property type="term" value="P:transcription initiation at RNA polymerase III promoter"/>
    <property type="evidence" value="ECO:0007669"/>
    <property type="project" value="InterPro"/>
</dbReference>
<protein>
    <recommendedName>
        <fullName evidence="3">DNA-directed RNA polymerase III subunit RPC9</fullName>
    </recommendedName>
</protein>
<dbReference type="FunFam" id="1.20.1250.40:FF:000008">
    <property type="entry name" value="RNA polymerase II, Rpb4, core protein"/>
    <property type="match status" value="1"/>
</dbReference>
<dbReference type="InterPro" id="IPR010997">
    <property type="entry name" value="HRDC-like_sf"/>
</dbReference>
<dbReference type="Gramene" id="OIT07043">
    <property type="protein sequence ID" value="OIT07043"/>
    <property type="gene ID" value="A4A49_41114"/>
</dbReference>
<feature type="region of interest" description="Disordered" evidence="7">
    <location>
        <begin position="180"/>
        <end position="210"/>
    </location>
</feature>
<evidence type="ECO:0000256" key="6">
    <source>
        <dbReference type="ARBA" id="ARBA00023242"/>
    </source>
</evidence>
<reference evidence="9" key="1">
    <citation type="submission" date="2016-11" db="EMBL/GenBank/DDBJ databases">
        <title>The genome of Nicotiana attenuata.</title>
        <authorList>
            <person name="Xu S."/>
            <person name="Brockmoeller T."/>
            <person name="Gaquerel E."/>
            <person name="Navarro A."/>
            <person name="Kuhl H."/>
            <person name="Gase K."/>
            <person name="Ling Z."/>
            <person name="Zhou W."/>
            <person name="Kreitzer C."/>
            <person name="Stanke M."/>
            <person name="Tang H."/>
            <person name="Lyons E."/>
            <person name="Pandey P."/>
            <person name="Pandey S.P."/>
            <person name="Timmermann B."/>
            <person name="Baldwin I.T."/>
        </authorList>
    </citation>
    <scope>NUCLEOTIDE SEQUENCE [LARGE SCALE GENOMIC DNA]</scope>
    <source>
        <strain evidence="9">UT</strain>
    </source>
</reference>
<dbReference type="InterPro" id="IPR005574">
    <property type="entry name" value="Rpb4/RPC9"/>
</dbReference>
<accession>A0A1J6J890</accession>
<dbReference type="PANTHER" id="PTHR15561">
    <property type="entry name" value="CALCITONIN GENE-RELATED PEPTIDE-RECEPTOR COMPONENT PROTEIN"/>
    <property type="match status" value="1"/>
</dbReference>
<evidence type="ECO:0000256" key="4">
    <source>
        <dbReference type="ARBA" id="ARBA00022478"/>
    </source>
</evidence>
<feature type="domain" description="RNA polymerase Rpb4/RPC9 core" evidence="8">
    <location>
        <begin position="62"/>
        <end position="184"/>
    </location>
</feature>
<dbReference type="AlphaFoldDB" id="A0A1J6J890"/>
<dbReference type="InterPro" id="IPR038846">
    <property type="entry name" value="RPC9"/>
</dbReference>
<dbReference type="STRING" id="49451.A0A1J6J890"/>